<keyword evidence="4" id="KW-1185">Reference proteome</keyword>
<sequence>MGSSAGGNLAYNVALCAAAAEVDDHDHKHNNLLPLKIRELILHHLAFGGVNRTGSEIRLLNDKILPACVSDLGWELSLPLGADCDYKYCNPMVKGGSKVLNQMM</sequence>
<dbReference type="Proteomes" id="UP001168877">
    <property type="component" value="Unassembled WGS sequence"/>
</dbReference>
<gene>
    <name evidence="3" type="ORF">LWI29_005843</name>
</gene>
<dbReference type="InterPro" id="IPR029058">
    <property type="entry name" value="AB_hydrolase_fold"/>
</dbReference>
<dbReference type="AlphaFoldDB" id="A0AA39STY8"/>
<dbReference type="Gene3D" id="3.40.50.1820">
    <property type="entry name" value="alpha/beta hydrolase"/>
    <property type="match status" value="1"/>
</dbReference>
<evidence type="ECO:0000259" key="2">
    <source>
        <dbReference type="Pfam" id="PF07859"/>
    </source>
</evidence>
<dbReference type="InterPro" id="IPR013094">
    <property type="entry name" value="AB_hydrolase_3"/>
</dbReference>
<evidence type="ECO:0000256" key="1">
    <source>
        <dbReference type="ARBA" id="ARBA00010515"/>
    </source>
</evidence>
<proteinExistence type="inferred from homology"/>
<protein>
    <recommendedName>
        <fullName evidence="2">Alpha/beta hydrolase fold-3 domain-containing protein</fullName>
    </recommendedName>
</protein>
<dbReference type="EMBL" id="JAUESC010000004">
    <property type="protein sequence ID" value="KAK0595349.1"/>
    <property type="molecule type" value="Genomic_DNA"/>
</dbReference>
<dbReference type="SUPFAM" id="SSF53474">
    <property type="entry name" value="alpha/beta-Hydrolases"/>
    <property type="match status" value="1"/>
</dbReference>
<evidence type="ECO:0000313" key="3">
    <source>
        <dbReference type="EMBL" id="KAK0595349.1"/>
    </source>
</evidence>
<organism evidence="3 4">
    <name type="scientific">Acer saccharum</name>
    <name type="common">Sugar maple</name>
    <dbReference type="NCBI Taxonomy" id="4024"/>
    <lineage>
        <taxon>Eukaryota</taxon>
        <taxon>Viridiplantae</taxon>
        <taxon>Streptophyta</taxon>
        <taxon>Embryophyta</taxon>
        <taxon>Tracheophyta</taxon>
        <taxon>Spermatophyta</taxon>
        <taxon>Magnoliopsida</taxon>
        <taxon>eudicotyledons</taxon>
        <taxon>Gunneridae</taxon>
        <taxon>Pentapetalae</taxon>
        <taxon>rosids</taxon>
        <taxon>malvids</taxon>
        <taxon>Sapindales</taxon>
        <taxon>Sapindaceae</taxon>
        <taxon>Hippocastanoideae</taxon>
        <taxon>Acereae</taxon>
        <taxon>Acer</taxon>
    </lineage>
</organism>
<feature type="domain" description="Alpha/beta hydrolase fold-3" evidence="2">
    <location>
        <begin position="1"/>
        <end position="94"/>
    </location>
</feature>
<dbReference type="GO" id="GO:0016787">
    <property type="term" value="F:hydrolase activity"/>
    <property type="evidence" value="ECO:0007669"/>
    <property type="project" value="InterPro"/>
</dbReference>
<dbReference type="Pfam" id="PF07859">
    <property type="entry name" value="Abhydrolase_3"/>
    <property type="match status" value="1"/>
</dbReference>
<evidence type="ECO:0000313" key="4">
    <source>
        <dbReference type="Proteomes" id="UP001168877"/>
    </source>
</evidence>
<name>A0AA39STY8_ACESA</name>
<comment type="caution">
    <text evidence="3">The sequence shown here is derived from an EMBL/GenBank/DDBJ whole genome shotgun (WGS) entry which is preliminary data.</text>
</comment>
<accession>A0AA39STY8</accession>
<reference evidence="3" key="1">
    <citation type="journal article" date="2022" name="Plant J.">
        <title>Strategies of tolerance reflected in two North American maple genomes.</title>
        <authorList>
            <person name="McEvoy S.L."/>
            <person name="Sezen U.U."/>
            <person name="Trouern-Trend A."/>
            <person name="McMahon S.M."/>
            <person name="Schaberg P.G."/>
            <person name="Yang J."/>
            <person name="Wegrzyn J.L."/>
            <person name="Swenson N.G."/>
        </authorList>
    </citation>
    <scope>NUCLEOTIDE SEQUENCE</scope>
    <source>
        <strain evidence="3">NS2018</strain>
    </source>
</reference>
<comment type="similarity">
    <text evidence="1">Belongs to the 'GDXG' lipolytic enzyme family.</text>
</comment>
<reference evidence="3" key="2">
    <citation type="submission" date="2023-06" db="EMBL/GenBank/DDBJ databases">
        <authorList>
            <person name="Swenson N.G."/>
            <person name="Wegrzyn J.L."/>
            <person name="Mcevoy S.L."/>
        </authorList>
    </citation>
    <scope>NUCLEOTIDE SEQUENCE</scope>
    <source>
        <strain evidence="3">NS2018</strain>
        <tissue evidence="3">Leaf</tissue>
    </source>
</reference>